<gene>
    <name evidence="1" type="ORF">J8273_7436</name>
</gene>
<dbReference type="EMBL" id="JAHDYR010000062">
    <property type="protein sequence ID" value="KAG9391162.1"/>
    <property type="molecule type" value="Genomic_DNA"/>
</dbReference>
<name>A0A8J6E1W6_9EUKA</name>
<comment type="caution">
    <text evidence="1">The sequence shown here is derived from an EMBL/GenBank/DDBJ whole genome shotgun (WGS) entry which is preliminary data.</text>
</comment>
<sequence>MNLFRLTIRGKQNRLKFTGSLRLQASNFEDFNTLAREFVQGELSHPNVAKHYAMPDELCWYIRTKKREAVSDFAVLTHANFHVLCNAAVHNYATVPDPIDVSCCLTPLDREAAPKSSVRTVPSLAHRAPPPPQIGHDQGVPQHLPDTGILGPGLPELPATPAPPHLGNRPPVLYSAPYFYVPIDSSAVPTLRNILDRIMREQGLGLDDELSV</sequence>
<evidence type="ECO:0000313" key="2">
    <source>
        <dbReference type="Proteomes" id="UP000717585"/>
    </source>
</evidence>
<proteinExistence type="predicted"/>
<protein>
    <submittedName>
        <fullName evidence="1">Uncharacterized protein</fullName>
    </submittedName>
</protein>
<dbReference type="AlphaFoldDB" id="A0A8J6E1W6"/>
<keyword evidence="2" id="KW-1185">Reference proteome</keyword>
<evidence type="ECO:0000313" key="1">
    <source>
        <dbReference type="EMBL" id="KAG9391162.1"/>
    </source>
</evidence>
<accession>A0A8J6E1W6</accession>
<dbReference type="Proteomes" id="UP000717585">
    <property type="component" value="Unassembled WGS sequence"/>
</dbReference>
<organism evidence="1 2">
    <name type="scientific">Carpediemonas membranifera</name>
    <dbReference type="NCBI Taxonomy" id="201153"/>
    <lineage>
        <taxon>Eukaryota</taxon>
        <taxon>Metamonada</taxon>
        <taxon>Carpediemonas-like organisms</taxon>
        <taxon>Carpediemonas</taxon>
    </lineage>
</organism>
<reference evidence="1" key="1">
    <citation type="submission" date="2021-05" db="EMBL/GenBank/DDBJ databases">
        <title>A free-living protist that lacks canonical eukaryotic 1 DNA replication and segregation systems.</title>
        <authorList>
            <person name="Salas-Leiva D.E."/>
            <person name="Tromer E.C."/>
            <person name="Curtis B.A."/>
            <person name="Jerlstrom-Hultqvist J."/>
            <person name="Kolisko M."/>
            <person name="Yi Z."/>
            <person name="Salas-Leiva J.S."/>
            <person name="Gallot-Lavallee L."/>
            <person name="Kops G.J.P.L."/>
            <person name="Archibald J.M."/>
            <person name="Simpson A.G.B."/>
            <person name="Roger A.J."/>
        </authorList>
    </citation>
    <scope>NUCLEOTIDE SEQUENCE</scope>
    <source>
        <strain evidence="1">BICM</strain>
    </source>
</reference>